<sequence>MHIQRNSAQIRKYIEPTQYFQLQKEQLSKTYIYKIGRGNCYPEDILKRIWELEVLEKQGFVYLGEKNWLQDCLKERGFENLNDEKIQQDCLAIKYEYPNFKYPTYDRWIIAYLSKYLNINFVKTEHNNIIDYDTTYRNVVSYVGTFIPELFLNFSQLYNPSYEFNYEKLDLYLLGDEQGIFSNSVCKLFEVLHNLEYYIAMLPEHSEEPLEINSLVFDNLISSEEFMINTLSVYGADMDYFFCW</sequence>
<organism evidence="1 2">
    <name type="scientific">Moraxella lacunata</name>
    <dbReference type="NCBI Taxonomy" id="477"/>
    <lineage>
        <taxon>Bacteria</taxon>
        <taxon>Pseudomonadati</taxon>
        <taxon>Pseudomonadota</taxon>
        <taxon>Gammaproteobacteria</taxon>
        <taxon>Moraxellales</taxon>
        <taxon>Moraxellaceae</taxon>
        <taxon>Moraxella</taxon>
    </lineage>
</organism>
<accession>A0A378TSX2</accession>
<dbReference type="RefSeq" id="WP_115008227.1">
    <property type="nucleotide sequence ID" value="NZ_UGQU01000003.1"/>
</dbReference>
<reference evidence="1 2" key="1">
    <citation type="submission" date="2018-06" db="EMBL/GenBank/DDBJ databases">
        <authorList>
            <consortium name="Pathogen Informatics"/>
            <person name="Doyle S."/>
        </authorList>
    </citation>
    <scope>NUCLEOTIDE SEQUENCE [LARGE SCALE GENOMIC DNA]</scope>
    <source>
        <strain evidence="1 2">NCTC10359</strain>
    </source>
</reference>
<gene>
    <name evidence="1" type="ORF">NCTC10359_02398</name>
</gene>
<name>A0A378TSX2_MORLA</name>
<dbReference type="Proteomes" id="UP000254437">
    <property type="component" value="Unassembled WGS sequence"/>
</dbReference>
<proteinExistence type="predicted"/>
<protein>
    <submittedName>
        <fullName evidence="1">Uncharacterized protein</fullName>
    </submittedName>
</protein>
<dbReference type="AlphaFoldDB" id="A0A378TSX2"/>
<evidence type="ECO:0000313" key="1">
    <source>
        <dbReference type="EMBL" id="STZ63955.1"/>
    </source>
</evidence>
<dbReference type="EMBL" id="UGQU01000003">
    <property type="protein sequence ID" value="STZ63955.1"/>
    <property type="molecule type" value="Genomic_DNA"/>
</dbReference>
<evidence type="ECO:0000313" key="2">
    <source>
        <dbReference type="Proteomes" id="UP000254437"/>
    </source>
</evidence>